<evidence type="ECO:0000256" key="1">
    <source>
        <dbReference type="ARBA" id="ARBA00007711"/>
    </source>
</evidence>
<feature type="transmembrane region" description="Helical" evidence="2">
    <location>
        <begin position="275"/>
        <end position="295"/>
    </location>
</feature>
<organism evidence="3 4">
    <name type="scientific">Porites evermanni</name>
    <dbReference type="NCBI Taxonomy" id="104178"/>
    <lineage>
        <taxon>Eukaryota</taxon>
        <taxon>Metazoa</taxon>
        <taxon>Cnidaria</taxon>
        <taxon>Anthozoa</taxon>
        <taxon>Hexacorallia</taxon>
        <taxon>Scleractinia</taxon>
        <taxon>Fungiina</taxon>
        <taxon>Poritidae</taxon>
        <taxon>Porites</taxon>
    </lineage>
</organism>
<feature type="transmembrane region" description="Helical" evidence="2">
    <location>
        <begin position="161"/>
        <end position="179"/>
    </location>
</feature>
<feature type="transmembrane region" description="Helical" evidence="2">
    <location>
        <begin position="94"/>
        <end position="114"/>
    </location>
</feature>
<evidence type="ECO:0000256" key="2">
    <source>
        <dbReference type="SAM" id="Phobius"/>
    </source>
</evidence>
<gene>
    <name evidence="3" type="ORF">PEVE_00005216</name>
</gene>
<keyword evidence="2" id="KW-1133">Transmembrane helix</keyword>
<sequence length="361" mass="40278">VSIGRLIFAALLMTQSGFLAAYLATYRDATMAVLFVLCIPVLVSWIYCLSKEAGLLGMVFTWGLYLVVFLIPIIAIIFAVVGDDLDKENFLGPNALKVILCLTPVLFLFLPNTASGLSEIDGYPQLAFRLTIQVTIDLFDAVEMLDIVLHENGNGHGIPKWFGRLMVAVACFSFLLYLLQMAENKLDGKKIVQSKCLAIIRNVMQMVFVNLVFMVIRLVIFFKYKKEDDANDTEENKDDVYKLCVQLAVDLLDAVEMIDIVLDEKEHNYGISQGFGIAMITVACISFLLSLWPMIETKLHDRKKTISAISRNAAEIGLVNGPFLVIRLVIVFSYGKDESIFVAKNVIAIILSVLEIRDELA</sequence>
<proteinExistence type="inferred from homology"/>
<protein>
    <submittedName>
        <fullName evidence="3">Uncharacterized protein</fullName>
    </submittedName>
</protein>
<accession>A0ABN8LWD1</accession>
<feature type="transmembrane region" description="Helical" evidence="2">
    <location>
        <begin position="6"/>
        <end position="24"/>
    </location>
</feature>
<keyword evidence="2" id="KW-0812">Transmembrane</keyword>
<evidence type="ECO:0000313" key="3">
    <source>
        <dbReference type="EMBL" id="CAH3020005.1"/>
    </source>
</evidence>
<feature type="transmembrane region" description="Helical" evidence="2">
    <location>
        <begin position="199"/>
        <end position="222"/>
    </location>
</feature>
<feature type="transmembrane region" description="Helical" evidence="2">
    <location>
        <begin position="31"/>
        <end position="47"/>
    </location>
</feature>
<evidence type="ECO:0000313" key="4">
    <source>
        <dbReference type="Proteomes" id="UP001159427"/>
    </source>
</evidence>
<dbReference type="EMBL" id="CALNXI010000133">
    <property type="protein sequence ID" value="CAH3020005.1"/>
    <property type="molecule type" value="Genomic_DNA"/>
</dbReference>
<dbReference type="Proteomes" id="UP001159427">
    <property type="component" value="Unassembled WGS sequence"/>
</dbReference>
<feature type="transmembrane region" description="Helical" evidence="2">
    <location>
        <begin position="59"/>
        <end position="82"/>
    </location>
</feature>
<dbReference type="Pfam" id="PF14997">
    <property type="entry name" value="CECR6_TMEM121"/>
    <property type="match status" value="2"/>
</dbReference>
<reference evidence="3 4" key="1">
    <citation type="submission" date="2022-05" db="EMBL/GenBank/DDBJ databases">
        <authorList>
            <consortium name="Genoscope - CEA"/>
            <person name="William W."/>
        </authorList>
    </citation>
    <scope>NUCLEOTIDE SEQUENCE [LARGE SCALE GENOMIC DNA]</scope>
</reference>
<feature type="non-terminal residue" evidence="3">
    <location>
        <position position="1"/>
    </location>
</feature>
<dbReference type="InterPro" id="IPR026624">
    <property type="entry name" value="CECR6"/>
</dbReference>
<dbReference type="PANTHER" id="PTHR47399">
    <property type="entry name" value="TRANSMEMBRANE PROTEIN 121B"/>
    <property type="match status" value="1"/>
</dbReference>
<name>A0ABN8LWD1_9CNID</name>
<dbReference type="PANTHER" id="PTHR47399:SF1">
    <property type="entry name" value="TRANSMEMBRANE PROTEIN 121B"/>
    <property type="match status" value="1"/>
</dbReference>
<feature type="transmembrane region" description="Helical" evidence="2">
    <location>
        <begin position="316"/>
        <end position="334"/>
    </location>
</feature>
<comment type="caution">
    <text evidence="3">The sequence shown here is derived from an EMBL/GenBank/DDBJ whole genome shotgun (WGS) entry which is preliminary data.</text>
</comment>
<dbReference type="InterPro" id="IPR032776">
    <property type="entry name" value="CECR6/TMEM121"/>
</dbReference>
<keyword evidence="4" id="KW-1185">Reference proteome</keyword>
<comment type="similarity">
    <text evidence="1">Belongs to the TMEM121 family.</text>
</comment>
<keyword evidence="2" id="KW-0472">Membrane</keyword>